<comment type="caution">
    <text evidence="3">The sequence shown here is derived from an EMBL/GenBank/DDBJ whole genome shotgun (WGS) entry which is preliminary data.</text>
</comment>
<evidence type="ECO:0000313" key="4">
    <source>
        <dbReference type="Proteomes" id="UP001360560"/>
    </source>
</evidence>
<accession>A0AAV5QF98</accession>
<dbReference type="Pfam" id="PF14475">
    <property type="entry name" value="Mso1_Sec1_bdg"/>
    <property type="match status" value="1"/>
</dbReference>
<dbReference type="Proteomes" id="UP001360560">
    <property type="component" value="Unassembled WGS sequence"/>
</dbReference>
<feature type="compositionally biased region" description="Polar residues" evidence="1">
    <location>
        <begin position="170"/>
        <end position="194"/>
    </location>
</feature>
<feature type="compositionally biased region" description="Low complexity" evidence="1">
    <location>
        <begin position="129"/>
        <end position="151"/>
    </location>
</feature>
<sequence length="219" mass="24291">MMDDKPYKPFHTHPFTMQQNSFWNKVKKNASNINISNLSIGNDSDGKAEYESLVHKSLVNFYQEHAGGQCPDWLVENDPNFNQNVNNFQHTNLPSNNKFYPVSNNRPGDGRAQNSNGSYQPNSYSNRPGGNNDGYNNSNNNSGGSIGSRMGQSVKTQTPASASFRDMYKSSRTSNGSPQSSNQPVSVNRANSSIGDRLRQRGTTSSATANRLQSNWSRR</sequence>
<feature type="compositionally biased region" description="Polar residues" evidence="1">
    <location>
        <begin position="201"/>
        <end position="219"/>
    </location>
</feature>
<name>A0AAV5QF98_9ASCO</name>
<feature type="compositionally biased region" description="Polar residues" evidence="1">
    <location>
        <begin position="93"/>
        <end position="128"/>
    </location>
</feature>
<keyword evidence="4" id="KW-1185">Reference proteome</keyword>
<dbReference type="AlphaFoldDB" id="A0AAV5QF98"/>
<dbReference type="RefSeq" id="XP_064850413.1">
    <property type="nucleotide sequence ID" value="XM_064994341.1"/>
</dbReference>
<dbReference type="GeneID" id="90071392"/>
<evidence type="ECO:0000313" key="3">
    <source>
        <dbReference type="EMBL" id="GMM33413.1"/>
    </source>
</evidence>
<proteinExistence type="predicted"/>
<reference evidence="3 4" key="1">
    <citation type="journal article" date="2023" name="Elife">
        <title>Identification of key yeast species and microbe-microbe interactions impacting larval growth of Drosophila in the wild.</title>
        <authorList>
            <person name="Mure A."/>
            <person name="Sugiura Y."/>
            <person name="Maeda R."/>
            <person name="Honda K."/>
            <person name="Sakurai N."/>
            <person name="Takahashi Y."/>
            <person name="Watada M."/>
            <person name="Katoh T."/>
            <person name="Gotoh A."/>
            <person name="Gotoh Y."/>
            <person name="Taniguchi I."/>
            <person name="Nakamura K."/>
            <person name="Hayashi T."/>
            <person name="Katayama T."/>
            <person name="Uemura T."/>
            <person name="Hattori Y."/>
        </authorList>
    </citation>
    <scope>NUCLEOTIDE SEQUENCE [LARGE SCALE GENOMIC DNA]</scope>
    <source>
        <strain evidence="3 4">SC-9</strain>
    </source>
</reference>
<feature type="region of interest" description="Disordered" evidence="1">
    <location>
        <begin position="90"/>
        <end position="219"/>
    </location>
</feature>
<feature type="domain" description="Mso1 N-terminal" evidence="2">
    <location>
        <begin position="35"/>
        <end position="74"/>
    </location>
</feature>
<dbReference type="EMBL" id="BTFZ01000001">
    <property type="protein sequence ID" value="GMM33413.1"/>
    <property type="molecule type" value="Genomic_DNA"/>
</dbReference>
<evidence type="ECO:0000259" key="2">
    <source>
        <dbReference type="Pfam" id="PF14475"/>
    </source>
</evidence>
<gene>
    <name evidence="3" type="ORF">DASC09_007380</name>
</gene>
<organism evidence="3 4">
    <name type="scientific">Saccharomycopsis crataegensis</name>
    <dbReference type="NCBI Taxonomy" id="43959"/>
    <lineage>
        <taxon>Eukaryota</taxon>
        <taxon>Fungi</taxon>
        <taxon>Dikarya</taxon>
        <taxon>Ascomycota</taxon>
        <taxon>Saccharomycotina</taxon>
        <taxon>Saccharomycetes</taxon>
        <taxon>Saccharomycopsidaceae</taxon>
        <taxon>Saccharomycopsis</taxon>
    </lineage>
</organism>
<dbReference type="InterPro" id="IPR028095">
    <property type="entry name" value="Mso1_N_dom"/>
</dbReference>
<evidence type="ECO:0000256" key="1">
    <source>
        <dbReference type="SAM" id="MobiDB-lite"/>
    </source>
</evidence>
<protein>
    <recommendedName>
        <fullName evidence="2">Mso1 N-terminal domain-containing protein</fullName>
    </recommendedName>
</protein>